<feature type="coiled-coil region" evidence="1">
    <location>
        <begin position="144"/>
        <end position="220"/>
    </location>
</feature>
<keyword evidence="1" id="KW-0175">Coiled coil</keyword>
<feature type="region of interest" description="Disordered" evidence="2">
    <location>
        <begin position="480"/>
        <end position="508"/>
    </location>
</feature>
<dbReference type="AlphaFoldDB" id="A0A811L7N4"/>
<evidence type="ECO:0000313" key="4">
    <source>
        <dbReference type="Proteomes" id="UP000614601"/>
    </source>
</evidence>
<proteinExistence type="predicted"/>
<comment type="caution">
    <text evidence="3">The sequence shown here is derived from an EMBL/GenBank/DDBJ whole genome shotgun (WGS) entry which is preliminary data.</text>
</comment>
<protein>
    <submittedName>
        <fullName evidence="3">Uncharacterized protein</fullName>
    </submittedName>
</protein>
<feature type="region of interest" description="Disordered" evidence="2">
    <location>
        <begin position="322"/>
        <end position="407"/>
    </location>
</feature>
<evidence type="ECO:0000256" key="2">
    <source>
        <dbReference type="SAM" id="MobiDB-lite"/>
    </source>
</evidence>
<reference evidence="3" key="1">
    <citation type="submission" date="2020-09" db="EMBL/GenBank/DDBJ databases">
        <authorList>
            <person name="Kikuchi T."/>
        </authorList>
    </citation>
    <scope>NUCLEOTIDE SEQUENCE</scope>
    <source>
        <strain evidence="3">SH1</strain>
    </source>
</reference>
<keyword evidence="4" id="KW-1185">Reference proteome</keyword>
<accession>A0A811L7N4</accession>
<evidence type="ECO:0000256" key="1">
    <source>
        <dbReference type="SAM" id="Coils"/>
    </source>
</evidence>
<gene>
    <name evidence="3" type="ORF">BOKJ2_LOCUS10316</name>
</gene>
<evidence type="ECO:0000313" key="3">
    <source>
        <dbReference type="EMBL" id="CAD5223546.1"/>
    </source>
</evidence>
<dbReference type="EMBL" id="CAJFDH010000005">
    <property type="protein sequence ID" value="CAD5223546.1"/>
    <property type="molecule type" value="Genomic_DNA"/>
</dbReference>
<feature type="region of interest" description="Disordered" evidence="2">
    <location>
        <begin position="1"/>
        <end position="21"/>
    </location>
</feature>
<feature type="compositionally biased region" description="Basic and acidic residues" evidence="2">
    <location>
        <begin position="336"/>
        <end position="406"/>
    </location>
</feature>
<dbReference type="EMBL" id="CAJFCW020000005">
    <property type="protein sequence ID" value="CAG9118179.1"/>
    <property type="molecule type" value="Genomic_DNA"/>
</dbReference>
<feature type="region of interest" description="Disordered" evidence="2">
    <location>
        <begin position="267"/>
        <end position="305"/>
    </location>
</feature>
<dbReference type="OrthoDB" id="10493374at2759"/>
<feature type="compositionally biased region" description="Polar residues" evidence="2">
    <location>
        <begin position="498"/>
        <end position="508"/>
    </location>
</feature>
<organism evidence="3 4">
    <name type="scientific">Bursaphelenchus okinawaensis</name>
    <dbReference type="NCBI Taxonomy" id="465554"/>
    <lineage>
        <taxon>Eukaryota</taxon>
        <taxon>Metazoa</taxon>
        <taxon>Ecdysozoa</taxon>
        <taxon>Nematoda</taxon>
        <taxon>Chromadorea</taxon>
        <taxon>Rhabditida</taxon>
        <taxon>Tylenchina</taxon>
        <taxon>Tylenchomorpha</taxon>
        <taxon>Aphelenchoidea</taxon>
        <taxon>Aphelenchoididae</taxon>
        <taxon>Bursaphelenchus</taxon>
    </lineage>
</organism>
<feature type="compositionally biased region" description="Basic and acidic residues" evidence="2">
    <location>
        <begin position="284"/>
        <end position="305"/>
    </location>
</feature>
<dbReference type="Proteomes" id="UP000614601">
    <property type="component" value="Unassembled WGS sequence"/>
</dbReference>
<sequence>MSARCRDTSDESEDDEFTPISMAYPLQKAGSRIIDVAELNENLQTRSKQVSPIIQRFNARATIASGAPRLTADERVRLRAKTPPPPPVNHKVIPKTVAFGRTTKLEDTVEAKANRFYPPPLNRAKSASTLTMQNTVSHTVSAQVQTLQQTVEELVKKVSSQDKKIDDLNRTVSQLKATQAVTCTDIVKTTKTLSGLSNRCVQNEKDLEEMNGLIKKLERIVNKESVPYINIDGDDLPVIDCKGSLRDLRDGRSDGPEDSFLAMERRVQREGRVSRTGSSGQVQARREQHLYGERRFDMAKENLEPDSARSITKAYYYVQREEIRSPGRQQASTRPRLLDEPPRADRPRPRLSRNDRSRYDYGDTSFHDDKERRNDRQRYDDKLRIEDKPRHDDRHEEKIRHDDRGAVDYTPSMKQYLDRTFTVNNGDQDDLFESCTPTPDRVRYKEENLDDVEDQTFVSTVPNNVDARRRTKTNHNRLVARRSTRGHEETLDSDIPENYQTYKSQYHR</sequence>
<dbReference type="Proteomes" id="UP000783686">
    <property type="component" value="Unassembled WGS sequence"/>
</dbReference>
<name>A0A811L7N4_9BILA</name>